<keyword evidence="6 11" id="KW-0999">Mitochondrion inner membrane</keyword>
<keyword evidence="3 11" id="KW-0813">Transport</keyword>
<keyword evidence="8 11" id="KW-0496">Mitochondrion</keyword>
<evidence type="ECO:0000313" key="14">
    <source>
        <dbReference type="Proteomes" id="UP000837857"/>
    </source>
</evidence>
<protein>
    <recommendedName>
        <fullName evidence="11">ATP synthase F(0) complex subunit e, mitochondrial</fullName>
    </recommendedName>
</protein>
<comment type="similarity">
    <text evidence="2 11">Belongs to the ATPase e subunit family.</text>
</comment>
<feature type="coiled-coil region" evidence="12">
    <location>
        <begin position="37"/>
        <end position="79"/>
    </location>
</feature>
<evidence type="ECO:0000256" key="6">
    <source>
        <dbReference type="ARBA" id="ARBA00022792"/>
    </source>
</evidence>
<evidence type="ECO:0000256" key="10">
    <source>
        <dbReference type="ARBA" id="ARBA00023310"/>
    </source>
</evidence>
<dbReference type="EMBL" id="OW152818">
    <property type="protein sequence ID" value="CAH2071786.1"/>
    <property type="molecule type" value="Genomic_DNA"/>
</dbReference>
<keyword evidence="5 11" id="KW-0375">Hydrogen ion transport</keyword>
<comment type="function">
    <text evidence="11">Subunit e, of the mitochondrial membrane ATP synthase complex (F(1)F(0) ATP synthase or Complex V) that produces ATP from ADP in the presence of a proton gradient across the membrane which is generated by electron transport complexes of the respiratory chain. ATP synthase complex consist of a soluble F(1) head domain - the catalytic core - and a membrane F(1) domain - the membrane proton channel. These two domains are linked by a central stalk rotating inside the F(1) region and a stationary peripheral stalk. During catalysis, ATP synthesis in the catalytic domain of F(1) is coupled via a rotary mechanism of the central stalk subunits to proton translocation. In vivo, can only synthesize ATP although its ATP hydrolase activity can be activated artificially in vitro. Part of the complex F(0) domain.</text>
</comment>
<gene>
    <name evidence="13" type="ORF">IPOD504_LOCUS15267</name>
</gene>
<name>A0ABN8J3Q0_9NEOP</name>
<keyword evidence="12" id="KW-0175">Coiled coil</keyword>
<evidence type="ECO:0000256" key="7">
    <source>
        <dbReference type="ARBA" id="ARBA00023065"/>
    </source>
</evidence>
<keyword evidence="9" id="KW-0472">Membrane</keyword>
<evidence type="ECO:0000256" key="11">
    <source>
        <dbReference type="RuleBase" id="RU367005"/>
    </source>
</evidence>
<accession>A0ABN8J3Q0</accession>
<proteinExistence type="inferred from homology"/>
<comment type="subcellular location">
    <subcellularLocation>
        <location evidence="1 11">Mitochondrion inner membrane</location>
    </subcellularLocation>
</comment>
<feature type="non-terminal residue" evidence="13">
    <location>
        <position position="1"/>
    </location>
</feature>
<evidence type="ECO:0000256" key="12">
    <source>
        <dbReference type="SAM" id="Coils"/>
    </source>
</evidence>
<evidence type="ECO:0000256" key="1">
    <source>
        <dbReference type="ARBA" id="ARBA00004273"/>
    </source>
</evidence>
<organism evidence="13 14">
    <name type="scientific">Iphiclides podalirius</name>
    <name type="common">scarce swallowtail</name>
    <dbReference type="NCBI Taxonomy" id="110791"/>
    <lineage>
        <taxon>Eukaryota</taxon>
        <taxon>Metazoa</taxon>
        <taxon>Ecdysozoa</taxon>
        <taxon>Arthropoda</taxon>
        <taxon>Hexapoda</taxon>
        <taxon>Insecta</taxon>
        <taxon>Pterygota</taxon>
        <taxon>Neoptera</taxon>
        <taxon>Endopterygota</taxon>
        <taxon>Lepidoptera</taxon>
        <taxon>Glossata</taxon>
        <taxon>Ditrysia</taxon>
        <taxon>Papilionoidea</taxon>
        <taxon>Papilionidae</taxon>
        <taxon>Papilioninae</taxon>
        <taxon>Iphiclides</taxon>
    </lineage>
</organism>
<dbReference type="InterPro" id="IPR008386">
    <property type="entry name" value="ATP_synth_F0_esu_mt"/>
</dbReference>
<dbReference type="Proteomes" id="UP000837857">
    <property type="component" value="Chromosome 6"/>
</dbReference>
<comment type="subunit">
    <text evidence="11">F-type ATPases have 2 components, CF(1) - the catalytic core - and CF(0) - the membrane proton channel. CF(1) and CF(0) have multiple subunits.</text>
</comment>
<keyword evidence="14" id="KW-1185">Reference proteome</keyword>
<evidence type="ECO:0000256" key="2">
    <source>
        <dbReference type="ARBA" id="ARBA00007333"/>
    </source>
</evidence>
<evidence type="ECO:0000256" key="5">
    <source>
        <dbReference type="ARBA" id="ARBA00022781"/>
    </source>
</evidence>
<reference evidence="13" key="1">
    <citation type="submission" date="2022-03" db="EMBL/GenBank/DDBJ databases">
        <authorList>
            <person name="Martin H S."/>
        </authorList>
    </citation>
    <scope>NUCLEOTIDE SEQUENCE</scope>
</reference>
<evidence type="ECO:0000256" key="3">
    <source>
        <dbReference type="ARBA" id="ARBA00022448"/>
    </source>
</evidence>
<sequence>MSLPYGPPYPVSPLIRGMRFALLLAGIAYGRIKQSRYEELEEIWLEEEEKRKVLRAKELAKLKARIEKEEREVIKQIETGEYFKTDDDEPNKIQKVCVPK</sequence>
<evidence type="ECO:0000256" key="4">
    <source>
        <dbReference type="ARBA" id="ARBA00022547"/>
    </source>
</evidence>
<dbReference type="Pfam" id="PF05680">
    <property type="entry name" value="ATP-synt_E"/>
    <property type="match status" value="1"/>
</dbReference>
<keyword evidence="10 11" id="KW-0066">ATP synthesis</keyword>
<evidence type="ECO:0000256" key="9">
    <source>
        <dbReference type="ARBA" id="ARBA00023136"/>
    </source>
</evidence>
<keyword evidence="7 11" id="KW-0406">Ion transport</keyword>
<keyword evidence="4 11" id="KW-0138">CF(0)</keyword>
<evidence type="ECO:0000313" key="13">
    <source>
        <dbReference type="EMBL" id="CAH2071786.1"/>
    </source>
</evidence>
<evidence type="ECO:0000256" key="8">
    <source>
        <dbReference type="ARBA" id="ARBA00023128"/>
    </source>
</evidence>